<evidence type="ECO:0000256" key="10">
    <source>
        <dbReference type="SAM" id="MobiDB-lite"/>
    </source>
</evidence>
<dbReference type="Pfam" id="PF18052">
    <property type="entry name" value="Rx_N"/>
    <property type="match status" value="1"/>
</dbReference>
<dbReference type="GO" id="GO:0046872">
    <property type="term" value="F:metal ion binding"/>
    <property type="evidence" value="ECO:0007669"/>
    <property type="project" value="UniProtKB-KW"/>
</dbReference>
<feature type="domain" description="Disease resistance R13L4/SHOC-2-like LRR" evidence="15">
    <location>
        <begin position="574"/>
        <end position="868"/>
    </location>
</feature>
<name>A0A3B6NKX4_WHEAT</name>
<evidence type="ECO:0000256" key="7">
    <source>
        <dbReference type="ARBA" id="ARBA00022821"/>
    </source>
</evidence>
<dbReference type="PRINTS" id="PR00364">
    <property type="entry name" value="DISEASERSIST"/>
</dbReference>
<dbReference type="CDD" id="cd14798">
    <property type="entry name" value="RX-CC_like"/>
    <property type="match status" value="1"/>
</dbReference>
<evidence type="ECO:0000256" key="3">
    <source>
        <dbReference type="ARBA" id="ARBA00022614"/>
    </source>
</evidence>
<dbReference type="InterPro" id="IPR002182">
    <property type="entry name" value="NB-ARC"/>
</dbReference>
<dbReference type="SUPFAM" id="SSF52058">
    <property type="entry name" value="L domain-like"/>
    <property type="match status" value="1"/>
</dbReference>
<dbReference type="Pfam" id="PF23598">
    <property type="entry name" value="LRR_14"/>
    <property type="match status" value="1"/>
</dbReference>
<dbReference type="KEGG" id="taes:123131812"/>
<dbReference type="PaxDb" id="4565-Traes_6AS_DDB21F262.1"/>
<keyword evidence="9" id="KW-0175">Coiled coil</keyword>
<evidence type="ECO:0000256" key="6">
    <source>
        <dbReference type="ARBA" id="ARBA00022741"/>
    </source>
</evidence>
<dbReference type="Gene3D" id="3.40.50.300">
    <property type="entry name" value="P-loop containing nucleotide triphosphate hydrolases"/>
    <property type="match status" value="1"/>
</dbReference>
<evidence type="ECO:0000259" key="14">
    <source>
        <dbReference type="Pfam" id="PF23559"/>
    </source>
</evidence>
<feature type="domain" description="Disease resistance N-terminal" evidence="13">
    <location>
        <begin position="10"/>
        <end position="93"/>
    </location>
</feature>
<evidence type="ECO:0000259" key="12">
    <source>
        <dbReference type="Pfam" id="PF13359"/>
    </source>
</evidence>
<keyword evidence="7" id="KW-0611">Plant defense</keyword>
<evidence type="ECO:0000256" key="8">
    <source>
        <dbReference type="ARBA" id="ARBA00022840"/>
    </source>
</evidence>
<sequence length="1428" mass="160599">MAMVLDAFASYVQSMLTEMVTEEVHMLLGVTDEIDKMDVKLRDLKNFLADADRRNITDTSVQEWVGQLKRAMYEASDILDLCQLKAMERGLSTKDVGCFNPLLFCMRNPSHAHDIGTRIKVLNKRLGIIKERSAAFSFIPLGSYEDRSSKVQASHSGNKRRETSGVFDRSGVVGEKIEQDTWKLVEIMLTEKEGNTNIMLVAVVGVGGIGKTTLAQKVFNNEALNAEFEKMIWLSINKDFDKVELLRTIITQAGGVHGGEKALAVLQPILAATLKGKKLFLVLDDVWDHGAWNDVLKAPLANVLARGSRVLVTTRDERVARGMKAVLPYHHVDKLQEEDAWLLLKKQIILSETDEREIDMLKEIGLQIVAKCDGLPLAVKVMGGLLCQKDKNHREWEMILDDSVWSNSGLPEELNHAVYLSYEDLSSSAKHCFLHYSLLPKTEVFVSNQIIAMWISEGFLHGSLDDLEELGSKYYKELILRNLIEPNTKYVDQCVCNMHDVVRSFAQFVARDEALVAHSGETNIASKLSAHGFLRLSVESKASESEGLDWSSLQPQKTLRALISVGCINIKPGDSFVHFPSLRTLHIDSAHVVVLPESLHELKHLRYLSLEHTDISSLPDSIGKMKLLQFISLRGCKQFVNLPHSIVKLGRLRYLNFTATSIKGIPRGFCALTNLRTVFGFPAQVDGDWCSLEELGPLSQLKHLQLHGLENIPSSSAAKAKLGDKVHLTELFLYCASILGDVGLIKEEGGVSEEKQQQIEKVLEELCPPPRLEYLDIKGYFGRWLPRWMMSSSVVPLKSLRILFIIDLACCRQLPDGLCQLPYLEFIQIERAPAIKRVGPEFMQSFHQSPHSSKMVPAFPRLQKMNLIGMVEWEEWEWEEQVQAFPVLQHLMLKQCKLKCLPPGLASQAGALNKLIIYNVQGLISVENFPSLVELSLAENLDLERITNLPRLQKLTIEDCPKLKVLEGLVALQRLVLSYNDMGTIPEYMGGINPGHLELYCSLALLVSIAAGQPGPEWDKFSHVEHVKAYACERDNPSKWYVLYTANPYNLETNVSHSFMSRGTLTSFEDAQRFESLFKMTRKTFSYICSLVMGPSMEDMYSYTFVDERVLSLEDRVAVALRRLQSSEPTESIASSVGVNESIILLVTERFVDTVRERADHHLRWPDSSEMDKIKSKFDKIHTMHNCCGVICTTHIPFGPNCKHEKNDSTLMQVVVDPEMRFRNIWLGSAGMNQSSLLQDSQIFKECEKGGWLNGSKLKVALDGLEVGEYIIGDAGYPLLPWLLTPYEDEDLSDSKAEFNRRHSAATTCALKALANLKDTWKCLQGETWWPTDLETRIKIICVCCRLHNIAIEMEDDTAMLSTKRRNLSKEVRQLAKEDAVRARDMLSQYFLAGRSSESGGEGDETASSGSGGEGKKQETQIRTADEE</sequence>
<dbReference type="InterPro" id="IPR027806">
    <property type="entry name" value="HARBI1_dom"/>
</dbReference>
<dbReference type="SMART" id="SM00369">
    <property type="entry name" value="LRR_TYP"/>
    <property type="match status" value="4"/>
</dbReference>
<evidence type="ECO:0000256" key="1">
    <source>
        <dbReference type="ARBA" id="ARBA00001968"/>
    </source>
</evidence>
<keyword evidence="17" id="KW-1185">Reference proteome</keyword>
<dbReference type="GO" id="GO:0051707">
    <property type="term" value="P:response to other organism"/>
    <property type="evidence" value="ECO:0007669"/>
    <property type="project" value="UniProtKB-ARBA"/>
</dbReference>
<dbReference type="GO" id="GO:0043531">
    <property type="term" value="F:ADP binding"/>
    <property type="evidence" value="ECO:0007669"/>
    <property type="project" value="InterPro"/>
</dbReference>
<accession>A0A3B6NKX4</accession>
<feature type="domain" description="DDE Tnp4" evidence="12">
    <location>
        <begin position="1204"/>
        <end position="1349"/>
    </location>
</feature>
<dbReference type="PANTHER" id="PTHR36766:SF36">
    <property type="entry name" value="AAA+ ATPASE DOMAIN-CONTAINING PROTEIN"/>
    <property type="match status" value="1"/>
</dbReference>
<keyword evidence="4" id="KW-0479">Metal-binding</keyword>
<dbReference type="GO" id="GO:0006952">
    <property type="term" value="P:defense response"/>
    <property type="evidence" value="ECO:0007669"/>
    <property type="project" value="UniProtKB-KW"/>
</dbReference>
<keyword evidence="5" id="KW-0677">Repeat</keyword>
<dbReference type="InterPro" id="IPR027417">
    <property type="entry name" value="P-loop_NTPase"/>
</dbReference>
<evidence type="ECO:0000256" key="2">
    <source>
        <dbReference type="ARBA" id="ARBA00008894"/>
    </source>
</evidence>
<gene>
    <name evidence="16" type="primary">LOC123131812</name>
</gene>
<dbReference type="Gene3D" id="1.20.5.4130">
    <property type="match status" value="1"/>
</dbReference>
<evidence type="ECO:0000259" key="11">
    <source>
        <dbReference type="Pfam" id="PF00931"/>
    </source>
</evidence>
<keyword evidence="3" id="KW-0433">Leucine-rich repeat</keyword>
<dbReference type="Gramene" id="TraesCS6A02G052500.1">
    <property type="protein sequence ID" value="TraesCS6A02G052500.1"/>
    <property type="gene ID" value="TraesCS6A02G052500"/>
</dbReference>
<dbReference type="Gene3D" id="3.80.10.10">
    <property type="entry name" value="Ribonuclease Inhibitor"/>
    <property type="match status" value="2"/>
</dbReference>
<evidence type="ECO:0000256" key="5">
    <source>
        <dbReference type="ARBA" id="ARBA00022737"/>
    </source>
</evidence>
<dbReference type="SMR" id="A0A3B6NKX4"/>
<dbReference type="GO" id="GO:0005524">
    <property type="term" value="F:ATP binding"/>
    <property type="evidence" value="ECO:0007669"/>
    <property type="project" value="UniProtKB-KW"/>
</dbReference>
<dbReference type="InterPro" id="IPR058922">
    <property type="entry name" value="WHD_DRP"/>
</dbReference>
<dbReference type="InterPro" id="IPR003591">
    <property type="entry name" value="Leu-rich_rpt_typical-subtyp"/>
</dbReference>
<keyword evidence="6" id="KW-0547">Nucleotide-binding</keyword>
<dbReference type="RefSeq" id="XP_044407429.1">
    <property type="nucleotide sequence ID" value="XM_044551494.1"/>
</dbReference>
<keyword evidence="8" id="KW-0067">ATP-binding</keyword>
<feature type="region of interest" description="Disordered" evidence="10">
    <location>
        <begin position="1393"/>
        <end position="1428"/>
    </location>
</feature>
<dbReference type="Gramene" id="TraesCS6A03G0117000.1">
    <property type="protein sequence ID" value="TraesCS6A03G0117000.1.CDS"/>
    <property type="gene ID" value="TraesCS6A03G0117000"/>
</dbReference>
<dbReference type="GeneID" id="123131812"/>
<feature type="domain" description="Disease resistance protein winged helix" evidence="14">
    <location>
        <begin position="440"/>
        <end position="506"/>
    </location>
</feature>
<dbReference type="InterPro" id="IPR041118">
    <property type="entry name" value="Rx_N"/>
</dbReference>
<proteinExistence type="inferred from homology"/>
<dbReference type="Pfam" id="PF23559">
    <property type="entry name" value="WHD_DRP"/>
    <property type="match status" value="1"/>
</dbReference>
<dbReference type="Proteomes" id="UP000019116">
    <property type="component" value="Chromosome 6A"/>
</dbReference>
<evidence type="ECO:0000256" key="4">
    <source>
        <dbReference type="ARBA" id="ARBA00022723"/>
    </source>
</evidence>
<dbReference type="PANTHER" id="PTHR36766">
    <property type="entry name" value="PLANT BROAD-SPECTRUM MILDEW RESISTANCE PROTEIN RPW8"/>
    <property type="match status" value="1"/>
</dbReference>
<evidence type="ECO:0000313" key="17">
    <source>
        <dbReference type="Proteomes" id="UP000019116"/>
    </source>
</evidence>
<evidence type="ECO:0000259" key="15">
    <source>
        <dbReference type="Pfam" id="PF23598"/>
    </source>
</evidence>
<evidence type="ECO:0000313" key="16">
    <source>
        <dbReference type="EnsemblPlants" id="TraesCS6A02G052500.1"/>
    </source>
</evidence>
<evidence type="ECO:0000256" key="9">
    <source>
        <dbReference type="ARBA" id="ARBA00023054"/>
    </source>
</evidence>
<dbReference type="InterPro" id="IPR032675">
    <property type="entry name" value="LRR_dom_sf"/>
</dbReference>
<dbReference type="Pfam" id="PF13359">
    <property type="entry name" value="DDE_Tnp_4"/>
    <property type="match status" value="1"/>
</dbReference>
<feature type="domain" description="NB-ARC" evidence="11">
    <location>
        <begin position="189"/>
        <end position="348"/>
    </location>
</feature>
<dbReference type="Gene3D" id="1.10.8.430">
    <property type="entry name" value="Helical domain of apoptotic protease-activating factors"/>
    <property type="match status" value="1"/>
</dbReference>
<dbReference type="InterPro" id="IPR042197">
    <property type="entry name" value="Apaf_helical"/>
</dbReference>
<comment type="similarity">
    <text evidence="2">Belongs to the disease resistance NB-LRR family.</text>
</comment>
<dbReference type="SUPFAM" id="SSF52540">
    <property type="entry name" value="P-loop containing nucleoside triphosphate hydrolases"/>
    <property type="match status" value="1"/>
</dbReference>
<dbReference type="InterPro" id="IPR038005">
    <property type="entry name" value="RX-like_CC"/>
</dbReference>
<comment type="cofactor">
    <cofactor evidence="1">
        <name>a divalent metal cation</name>
        <dbReference type="ChEBI" id="CHEBI:60240"/>
    </cofactor>
</comment>
<organism evidence="16">
    <name type="scientific">Triticum aestivum</name>
    <name type="common">Wheat</name>
    <dbReference type="NCBI Taxonomy" id="4565"/>
    <lineage>
        <taxon>Eukaryota</taxon>
        <taxon>Viridiplantae</taxon>
        <taxon>Streptophyta</taxon>
        <taxon>Embryophyta</taxon>
        <taxon>Tracheophyta</taxon>
        <taxon>Spermatophyta</taxon>
        <taxon>Magnoliopsida</taxon>
        <taxon>Liliopsida</taxon>
        <taxon>Poales</taxon>
        <taxon>Poaceae</taxon>
        <taxon>BOP clade</taxon>
        <taxon>Pooideae</taxon>
        <taxon>Triticodae</taxon>
        <taxon>Triticeae</taxon>
        <taxon>Triticinae</taxon>
        <taxon>Triticum</taxon>
    </lineage>
</organism>
<dbReference type="InterPro" id="IPR055414">
    <property type="entry name" value="LRR_R13L4/SHOC2-like"/>
</dbReference>
<dbReference type="Gramene" id="TraesARI6A03G03205890.2">
    <property type="protein sequence ID" value="TraesARI6A03G03205890.2"/>
    <property type="gene ID" value="TraesARI6A03G03205890"/>
</dbReference>
<reference evidence="16" key="2">
    <citation type="submission" date="2018-10" db="UniProtKB">
        <authorList>
            <consortium name="EnsemblPlants"/>
        </authorList>
    </citation>
    <scope>IDENTIFICATION</scope>
</reference>
<dbReference type="Pfam" id="PF00931">
    <property type="entry name" value="NB-ARC"/>
    <property type="match status" value="1"/>
</dbReference>
<evidence type="ECO:0000259" key="13">
    <source>
        <dbReference type="Pfam" id="PF18052"/>
    </source>
</evidence>
<dbReference type="Gramene" id="TraesJUL6A03G03276820.1">
    <property type="protein sequence ID" value="TraesJUL6A03G03276820.1"/>
    <property type="gene ID" value="TraesJUL6A03G03276820"/>
</dbReference>
<dbReference type="EnsemblPlants" id="TraesCS6A02G052500.1">
    <property type="protein sequence ID" value="TraesCS6A02G052500.1"/>
    <property type="gene ID" value="TraesCS6A02G052500"/>
</dbReference>
<reference evidence="16" key="1">
    <citation type="submission" date="2018-08" db="EMBL/GenBank/DDBJ databases">
        <authorList>
            <person name="Rossello M."/>
        </authorList>
    </citation>
    <scope>NUCLEOTIDE SEQUENCE [LARGE SCALE GENOMIC DNA]</scope>
    <source>
        <strain evidence="16">cv. Chinese Spring</strain>
    </source>
</reference>
<protein>
    <submittedName>
        <fullName evidence="16">Uncharacterized protein</fullName>
    </submittedName>
</protein>